<evidence type="ECO:0000313" key="2">
    <source>
        <dbReference type="Proteomes" id="UP001489004"/>
    </source>
</evidence>
<dbReference type="EMBL" id="JALJOR010000002">
    <property type="protein sequence ID" value="KAK9823762.1"/>
    <property type="molecule type" value="Genomic_DNA"/>
</dbReference>
<accession>A0AAW1QQP8</accession>
<dbReference type="Pfam" id="PF11317">
    <property type="entry name" value="DUF3119"/>
    <property type="match status" value="1"/>
</dbReference>
<evidence type="ECO:0000313" key="1">
    <source>
        <dbReference type="EMBL" id="KAK9823762.1"/>
    </source>
</evidence>
<dbReference type="PANTHER" id="PTHR35550:SF2">
    <property type="entry name" value="OS05G0401200 PROTEIN"/>
    <property type="match status" value="1"/>
</dbReference>
<comment type="caution">
    <text evidence="1">The sequence shown here is derived from an EMBL/GenBank/DDBJ whole genome shotgun (WGS) entry which is preliminary data.</text>
</comment>
<dbReference type="InterPro" id="IPR021467">
    <property type="entry name" value="DUF3119"/>
</dbReference>
<keyword evidence="2" id="KW-1185">Reference proteome</keyword>
<dbReference type="AlphaFoldDB" id="A0AAW1QQP8"/>
<sequence length="175" mass="19745">MLALAHRPCAEYPRPAARVQTQARFGNKNTPTKQRQTVVPEPSYAIPAVLLGISAFSAYEGVTSAAVLTGILGAFLAFQATNVRFKFDDKYLEVVIGKQEKESQNAFVGGENKWAFDTFVNWEYWWPGFPVLVYFKETQTKPQGQIHFFPIIMNGKQLYDVMVERCGTSQNSRPK</sequence>
<dbReference type="Proteomes" id="UP001489004">
    <property type="component" value="Unassembled WGS sequence"/>
</dbReference>
<organism evidence="1 2">
    <name type="scientific">[Myrmecia] bisecta</name>
    <dbReference type="NCBI Taxonomy" id="41462"/>
    <lineage>
        <taxon>Eukaryota</taxon>
        <taxon>Viridiplantae</taxon>
        <taxon>Chlorophyta</taxon>
        <taxon>core chlorophytes</taxon>
        <taxon>Trebouxiophyceae</taxon>
        <taxon>Trebouxiales</taxon>
        <taxon>Trebouxiaceae</taxon>
        <taxon>Myrmecia</taxon>
    </lineage>
</organism>
<reference evidence="1 2" key="1">
    <citation type="journal article" date="2024" name="Nat. Commun.">
        <title>Phylogenomics reveals the evolutionary origins of lichenization in chlorophyte algae.</title>
        <authorList>
            <person name="Puginier C."/>
            <person name="Libourel C."/>
            <person name="Otte J."/>
            <person name="Skaloud P."/>
            <person name="Haon M."/>
            <person name="Grisel S."/>
            <person name="Petersen M."/>
            <person name="Berrin J.G."/>
            <person name="Delaux P.M."/>
            <person name="Dal Grande F."/>
            <person name="Keller J."/>
        </authorList>
    </citation>
    <scope>NUCLEOTIDE SEQUENCE [LARGE SCALE GENOMIC DNA]</scope>
    <source>
        <strain evidence="1 2">SAG 2043</strain>
    </source>
</reference>
<name>A0AAW1QQP8_9CHLO</name>
<gene>
    <name evidence="1" type="ORF">WJX72_005292</name>
</gene>
<dbReference type="PANTHER" id="PTHR35550">
    <property type="match status" value="1"/>
</dbReference>
<protein>
    <recommendedName>
        <fullName evidence="3">DUF3119 family protein</fullName>
    </recommendedName>
</protein>
<proteinExistence type="predicted"/>
<evidence type="ECO:0008006" key="3">
    <source>
        <dbReference type="Google" id="ProtNLM"/>
    </source>
</evidence>